<gene>
    <name evidence="8" type="ORF">AKL17_2899</name>
</gene>
<dbReference type="KEGG" id="daa:AKL17_2899"/>
<evidence type="ECO:0000259" key="7">
    <source>
        <dbReference type="Pfam" id="PF09924"/>
    </source>
</evidence>
<feature type="transmembrane region" description="Helical" evidence="6">
    <location>
        <begin position="408"/>
        <end position="426"/>
    </location>
</feature>
<feature type="transmembrane region" description="Helical" evidence="6">
    <location>
        <begin position="21"/>
        <end position="42"/>
    </location>
</feature>
<dbReference type="PANTHER" id="PTHR34697:SF2">
    <property type="entry name" value="PHOSPHATIDYLGLYCEROL LYSYLTRANSFERASE"/>
    <property type="match status" value="1"/>
</dbReference>
<reference evidence="8 9" key="1">
    <citation type="submission" date="2015-09" db="EMBL/GenBank/DDBJ databases">
        <title>Complete genome sequence of Defluviimonas alba cai42t isolated from an oilfield in Xinjiang.</title>
        <authorList>
            <person name="Geng S."/>
            <person name="Pan X."/>
            <person name="Wu X."/>
        </authorList>
    </citation>
    <scope>NUCLEOTIDE SEQUENCE [LARGE SCALE GENOMIC DNA]</scope>
    <source>
        <strain evidence="9">cai42</strain>
    </source>
</reference>
<dbReference type="STRING" id="1335048.AKL17_2899"/>
<keyword evidence="9" id="KW-1185">Reference proteome</keyword>
<feature type="transmembrane region" description="Helical" evidence="6">
    <location>
        <begin position="462"/>
        <end position="485"/>
    </location>
</feature>
<dbReference type="SUPFAM" id="SSF55729">
    <property type="entry name" value="Acyl-CoA N-acyltransferases (Nat)"/>
    <property type="match status" value="1"/>
</dbReference>
<organism evidence="8 9">
    <name type="scientific">Frigidibacter mobilis</name>
    <dbReference type="NCBI Taxonomy" id="1335048"/>
    <lineage>
        <taxon>Bacteria</taxon>
        <taxon>Pseudomonadati</taxon>
        <taxon>Pseudomonadota</taxon>
        <taxon>Alphaproteobacteria</taxon>
        <taxon>Rhodobacterales</taxon>
        <taxon>Paracoccaceae</taxon>
        <taxon>Frigidibacter</taxon>
    </lineage>
</organism>
<evidence type="ECO:0000313" key="8">
    <source>
        <dbReference type="EMBL" id="AMY70135.1"/>
    </source>
</evidence>
<feature type="transmembrane region" description="Helical" evidence="6">
    <location>
        <begin position="376"/>
        <end position="396"/>
    </location>
</feature>
<name>A0A159Z4L6_9RHOB</name>
<feature type="transmembrane region" description="Helical" evidence="6">
    <location>
        <begin position="96"/>
        <end position="116"/>
    </location>
</feature>
<evidence type="ECO:0000256" key="1">
    <source>
        <dbReference type="ARBA" id="ARBA00004651"/>
    </source>
</evidence>
<feature type="transmembrane region" description="Helical" evidence="6">
    <location>
        <begin position="432"/>
        <end position="450"/>
    </location>
</feature>
<dbReference type="Proteomes" id="UP000076128">
    <property type="component" value="Chromosome"/>
</dbReference>
<feature type="transmembrane region" description="Helical" evidence="6">
    <location>
        <begin position="330"/>
        <end position="356"/>
    </location>
</feature>
<protein>
    <submittedName>
        <fullName evidence="8">Lysylphosphatidylglycerol synthetase</fullName>
    </submittedName>
</protein>
<dbReference type="InterPro" id="IPR024320">
    <property type="entry name" value="LPG_synthase_C"/>
</dbReference>
<dbReference type="GO" id="GO:0055091">
    <property type="term" value="P:phospholipid homeostasis"/>
    <property type="evidence" value="ECO:0007669"/>
    <property type="project" value="TreeGrafter"/>
</dbReference>
<feature type="transmembrane region" description="Helical" evidence="6">
    <location>
        <begin position="298"/>
        <end position="318"/>
    </location>
</feature>
<dbReference type="PANTHER" id="PTHR34697">
    <property type="entry name" value="PHOSPHATIDYLGLYCEROL LYSYLTRANSFERASE"/>
    <property type="match status" value="1"/>
</dbReference>
<evidence type="ECO:0000256" key="3">
    <source>
        <dbReference type="ARBA" id="ARBA00022692"/>
    </source>
</evidence>
<comment type="subcellular location">
    <subcellularLocation>
        <location evidence="1">Cell membrane</location>
        <topology evidence="1">Multi-pass membrane protein</topology>
    </subcellularLocation>
</comment>
<evidence type="ECO:0000256" key="6">
    <source>
        <dbReference type="SAM" id="Phobius"/>
    </source>
</evidence>
<dbReference type="PATRIC" id="fig|1335048.3.peg.3015"/>
<evidence type="ECO:0000256" key="4">
    <source>
        <dbReference type="ARBA" id="ARBA00022989"/>
    </source>
</evidence>
<keyword evidence="5 6" id="KW-0472">Membrane</keyword>
<proteinExistence type="predicted"/>
<dbReference type="AlphaFoldDB" id="A0A159Z4L6"/>
<dbReference type="GO" id="GO:0005886">
    <property type="term" value="C:plasma membrane"/>
    <property type="evidence" value="ECO:0007669"/>
    <property type="project" value="UniProtKB-SubCell"/>
</dbReference>
<dbReference type="Pfam" id="PF09924">
    <property type="entry name" value="LPG_synthase_C"/>
    <property type="match status" value="1"/>
</dbReference>
<feature type="transmembrane region" description="Helical" evidence="6">
    <location>
        <begin position="136"/>
        <end position="161"/>
    </location>
</feature>
<evidence type="ECO:0000256" key="5">
    <source>
        <dbReference type="ARBA" id="ARBA00023136"/>
    </source>
</evidence>
<dbReference type="RefSeq" id="WP_236937792.1">
    <property type="nucleotide sequence ID" value="NZ_CP012661.1"/>
</dbReference>
<feature type="transmembrane region" description="Helical" evidence="6">
    <location>
        <begin position="246"/>
        <end position="264"/>
    </location>
</feature>
<feature type="transmembrane region" description="Helical" evidence="6">
    <location>
        <begin position="173"/>
        <end position="196"/>
    </location>
</feature>
<feature type="transmembrane region" description="Helical" evidence="6">
    <location>
        <begin position="62"/>
        <end position="84"/>
    </location>
</feature>
<keyword evidence="2" id="KW-1003">Cell membrane</keyword>
<sequence length="863" mass="91626">MIADRAALLLLRLSRLGANPLVRAVPALLIAGMALLALHFLSRHVHWAEVRADLATAPLSSLALAVLAMLVSFAALSLYDVLAVNSLAPGRVPWRIAALAGASGYAISNLLGASWLTGTAVRYRIYAATGLDLRLVVGVIATSWSAFWMAALLILGGLMVFHPEGLSGVLPIGAGAETGAGLALLCGLAVAFGWLARGPRQLRLSGEAYALPGPCLAAALMAVAVLDISGAALTLYVLLPADAVPNITVYFAVFVGAVTLGILSHSPGGLGVFEATIIAGLGAGGRSDVLAALLLYRLVYSLLPFLLAALGLGLVWVIQQRRSVMKAASWAYAVANPAVPMIAAGAALLSGLILLLSGNLPSDPARVGALRGVLPLAFVELSHLAASIAGLLLVVVARGLNRRLARAWGAAMVLLCVGLVASLARGLEWKEALSLALSMLVLGLFRGAFYRLRGDSAFRLNAAWMVSVLGLLATAFWVGLFAYKHVEYRDALWWDFAWDGDASRFLRASLAVAVVGMAVAFNSVVMPRARRQPSGPVPQAVIDLLACCPDAEPQIALSGDKAFLLAPDNRAFLAYADTGRTFVTKGDPVGEPEAARQLIWTLREMADKAGRRCAFYGVTARNLPTYLDLGLTILKIGEVARVDLTGFTLEGSAKRDFRQAVAKARREGYVFEILRKADVPAAFAALKAVSDAWLAAKNGSEKGFSLGACTPDYLAWFDHAVLRQVASGRIVAFANLMQGAGNAELSIDLMRYDPAGPKFAMDALFGEMMLWARAEGFGWFSLGAAPLSGLENRRHASVWNRIGGFVYDHGGKFYHFEGLRSFKQKFDPVWTPEYLACPGGLVVPQVLYEVNALVSGGLRDWLK</sequence>
<feature type="domain" description="Phosphatidylglycerol lysyltransferase C-terminal" evidence="7">
    <location>
        <begin position="555"/>
        <end position="836"/>
    </location>
</feature>
<dbReference type="InterPro" id="IPR051211">
    <property type="entry name" value="PG_lysyltransferase"/>
</dbReference>
<feature type="transmembrane region" description="Helical" evidence="6">
    <location>
        <begin position="216"/>
        <end position="239"/>
    </location>
</feature>
<evidence type="ECO:0000256" key="2">
    <source>
        <dbReference type="ARBA" id="ARBA00022475"/>
    </source>
</evidence>
<dbReference type="InterPro" id="IPR016181">
    <property type="entry name" value="Acyl_CoA_acyltransferase"/>
</dbReference>
<keyword evidence="3 6" id="KW-0812">Transmembrane</keyword>
<dbReference type="NCBIfam" id="NF033480">
    <property type="entry name" value="bifunc_MprF"/>
    <property type="match status" value="1"/>
</dbReference>
<evidence type="ECO:0000313" key="9">
    <source>
        <dbReference type="Proteomes" id="UP000076128"/>
    </source>
</evidence>
<feature type="transmembrane region" description="Helical" evidence="6">
    <location>
        <begin position="505"/>
        <end position="525"/>
    </location>
</feature>
<keyword evidence="4 6" id="KW-1133">Transmembrane helix</keyword>
<dbReference type="EMBL" id="CP012661">
    <property type="protein sequence ID" value="AMY70135.1"/>
    <property type="molecule type" value="Genomic_DNA"/>
</dbReference>
<accession>A0A159Z4L6</accession>
<dbReference type="GO" id="GO:0016755">
    <property type="term" value="F:aminoacyltransferase activity"/>
    <property type="evidence" value="ECO:0007669"/>
    <property type="project" value="TreeGrafter"/>
</dbReference>